<name>A0ABP7J7S5_9ACTN</name>
<feature type="region of interest" description="Disordered" evidence="1">
    <location>
        <begin position="89"/>
        <end position="150"/>
    </location>
</feature>
<protein>
    <recommendedName>
        <fullName evidence="2">RmlD-like substrate binding domain-containing protein</fullName>
    </recommendedName>
</protein>
<evidence type="ECO:0000256" key="1">
    <source>
        <dbReference type="SAM" id="MobiDB-lite"/>
    </source>
</evidence>
<evidence type="ECO:0000313" key="4">
    <source>
        <dbReference type="Proteomes" id="UP001501009"/>
    </source>
</evidence>
<dbReference type="InterPro" id="IPR036291">
    <property type="entry name" value="NAD(P)-bd_dom_sf"/>
</dbReference>
<keyword evidence="4" id="KW-1185">Reference proteome</keyword>
<feature type="domain" description="RmlD-like substrate binding" evidence="2">
    <location>
        <begin position="10"/>
        <end position="80"/>
    </location>
</feature>
<dbReference type="InterPro" id="IPR029903">
    <property type="entry name" value="RmlD-like-bd"/>
</dbReference>
<sequence>MRSPAGFGWLLVGAGGTPGRVVRALLETAGAETVTPGHRHLDITDRRAVSQAVATHRPRTVVNCPAWTDVDAAERDVSTAARLLHVSTDHVFGGDPEHRGTPNGQDALSKPRTAHGRTEPAAGRRPAADTADRRRPTGARCTAAGLPAPRPWRVALHGAITRGGTPAQHTGAAATGVG</sequence>
<evidence type="ECO:0000259" key="2">
    <source>
        <dbReference type="Pfam" id="PF04321"/>
    </source>
</evidence>
<proteinExistence type="predicted"/>
<evidence type="ECO:0000313" key="3">
    <source>
        <dbReference type="EMBL" id="GAA3835890.1"/>
    </source>
</evidence>
<dbReference type="SUPFAM" id="SSF51735">
    <property type="entry name" value="NAD(P)-binding Rossmann-fold domains"/>
    <property type="match status" value="1"/>
</dbReference>
<reference evidence="4" key="1">
    <citation type="journal article" date="2019" name="Int. J. Syst. Evol. Microbiol.">
        <title>The Global Catalogue of Microorganisms (GCM) 10K type strain sequencing project: providing services to taxonomists for standard genome sequencing and annotation.</title>
        <authorList>
            <consortium name="The Broad Institute Genomics Platform"/>
            <consortium name="The Broad Institute Genome Sequencing Center for Infectious Disease"/>
            <person name="Wu L."/>
            <person name="Ma J."/>
        </authorList>
    </citation>
    <scope>NUCLEOTIDE SEQUENCE [LARGE SCALE GENOMIC DNA]</scope>
    <source>
        <strain evidence="4">JCM 17138</strain>
    </source>
</reference>
<gene>
    <name evidence="3" type="ORF">GCM10022403_080750</name>
</gene>
<dbReference type="Gene3D" id="3.40.50.720">
    <property type="entry name" value="NAD(P)-binding Rossmann-like Domain"/>
    <property type="match status" value="1"/>
</dbReference>
<organism evidence="3 4">
    <name type="scientific">Streptomyces coacervatus</name>
    <dbReference type="NCBI Taxonomy" id="647381"/>
    <lineage>
        <taxon>Bacteria</taxon>
        <taxon>Bacillati</taxon>
        <taxon>Actinomycetota</taxon>
        <taxon>Actinomycetes</taxon>
        <taxon>Kitasatosporales</taxon>
        <taxon>Streptomycetaceae</taxon>
        <taxon>Streptomyces</taxon>
    </lineage>
</organism>
<dbReference type="Proteomes" id="UP001501009">
    <property type="component" value="Unassembled WGS sequence"/>
</dbReference>
<comment type="caution">
    <text evidence="3">The sequence shown here is derived from an EMBL/GenBank/DDBJ whole genome shotgun (WGS) entry which is preliminary data.</text>
</comment>
<accession>A0ABP7J7S5</accession>
<dbReference type="EMBL" id="BAABDE010000031">
    <property type="protein sequence ID" value="GAA3835890.1"/>
    <property type="molecule type" value="Genomic_DNA"/>
</dbReference>
<dbReference type="Pfam" id="PF04321">
    <property type="entry name" value="RmlD_sub_bind"/>
    <property type="match status" value="1"/>
</dbReference>
<feature type="compositionally biased region" description="Basic and acidic residues" evidence="1">
    <location>
        <begin position="126"/>
        <end position="135"/>
    </location>
</feature>